<dbReference type="EMBL" id="KB467831">
    <property type="protein sequence ID" value="PCH34482.1"/>
    <property type="molecule type" value="Genomic_DNA"/>
</dbReference>
<dbReference type="OrthoDB" id="2768800at2759"/>
<evidence type="ECO:0000313" key="3">
    <source>
        <dbReference type="Proteomes" id="UP000218811"/>
    </source>
</evidence>
<accession>A0A2H3IWZ0</accession>
<dbReference type="AlphaFoldDB" id="A0A2H3IWZ0"/>
<dbReference type="STRING" id="742152.A0A2H3IWZ0"/>
<reference evidence="2 3" key="1">
    <citation type="journal article" date="2012" name="Science">
        <title>The Paleozoic origin of enzymatic lignin decomposition reconstructed from 31 fungal genomes.</title>
        <authorList>
            <person name="Floudas D."/>
            <person name="Binder M."/>
            <person name="Riley R."/>
            <person name="Barry K."/>
            <person name="Blanchette R.A."/>
            <person name="Henrissat B."/>
            <person name="Martinez A.T."/>
            <person name="Otillar R."/>
            <person name="Spatafora J.W."/>
            <person name="Yadav J.S."/>
            <person name="Aerts A."/>
            <person name="Benoit I."/>
            <person name="Boyd A."/>
            <person name="Carlson A."/>
            <person name="Copeland A."/>
            <person name="Coutinho P.M."/>
            <person name="de Vries R.P."/>
            <person name="Ferreira P."/>
            <person name="Findley K."/>
            <person name="Foster B."/>
            <person name="Gaskell J."/>
            <person name="Glotzer D."/>
            <person name="Gorecki P."/>
            <person name="Heitman J."/>
            <person name="Hesse C."/>
            <person name="Hori C."/>
            <person name="Igarashi K."/>
            <person name="Jurgens J.A."/>
            <person name="Kallen N."/>
            <person name="Kersten P."/>
            <person name="Kohler A."/>
            <person name="Kuees U."/>
            <person name="Kumar T.K.A."/>
            <person name="Kuo A."/>
            <person name="LaButti K."/>
            <person name="Larrondo L.F."/>
            <person name="Lindquist E."/>
            <person name="Ling A."/>
            <person name="Lombard V."/>
            <person name="Lucas S."/>
            <person name="Lundell T."/>
            <person name="Martin R."/>
            <person name="McLaughlin D.J."/>
            <person name="Morgenstern I."/>
            <person name="Morin E."/>
            <person name="Murat C."/>
            <person name="Nagy L.G."/>
            <person name="Nolan M."/>
            <person name="Ohm R.A."/>
            <person name="Patyshakuliyeva A."/>
            <person name="Rokas A."/>
            <person name="Ruiz-Duenas F.J."/>
            <person name="Sabat G."/>
            <person name="Salamov A."/>
            <person name="Samejima M."/>
            <person name="Schmutz J."/>
            <person name="Slot J.C."/>
            <person name="St John F."/>
            <person name="Stenlid J."/>
            <person name="Sun H."/>
            <person name="Sun S."/>
            <person name="Syed K."/>
            <person name="Tsang A."/>
            <person name="Wiebenga A."/>
            <person name="Young D."/>
            <person name="Pisabarro A."/>
            <person name="Eastwood D.C."/>
            <person name="Martin F."/>
            <person name="Cullen D."/>
            <person name="Grigoriev I.V."/>
            <person name="Hibbett D.S."/>
        </authorList>
    </citation>
    <scope>NUCLEOTIDE SEQUENCE [LARGE SCALE GENOMIC DNA]</scope>
    <source>
        <strain evidence="2 3">MD-104</strain>
    </source>
</reference>
<sequence>MAEHPPLGPGILSKALFDAIFHDRDLYSLFSVEVFDIPCDKNPLSPTLAEARTSIPHPHAFYCDDLNCWVILDWRSSSVLPPLARPLSTPLPDHTRRMQIKSCIEGEGPSSRPTYVSHHWHRYKRAVHATQLDPLLIRNDTALDLYVCCQCSTYCLVSEVIPGVISTDLLSEFFDERWRSSASEKLKPVLLAWDFILTTIENRLWKNETRALPISGPQFKRNLVWTDTARQIFEAIGFKTGPSPENQNETVLLPPPIDPVTPEGRESRKKLLRAWAEITASLSMDSDKFDRYDFTVE</sequence>
<dbReference type="OMA" id="WMEISTW"/>
<protein>
    <submittedName>
        <fullName evidence="2">Uncharacterized protein</fullName>
    </submittedName>
</protein>
<proteinExistence type="predicted"/>
<feature type="region of interest" description="Disordered" evidence="1">
    <location>
        <begin position="242"/>
        <end position="264"/>
    </location>
</feature>
<name>A0A2H3IWZ0_WOLCO</name>
<dbReference type="Proteomes" id="UP000218811">
    <property type="component" value="Unassembled WGS sequence"/>
</dbReference>
<evidence type="ECO:0000256" key="1">
    <source>
        <dbReference type="SAM" id="MobiDB-lite"/>
    </source>
</evidence>
<organism evidence="2 3">
    <name type="scientific">Wolfiporia cocos (strain MD-104)</name>
    <name type="common">Brown rot fungus</name>
    <dbReference type="NCBI Taxonomy" id="742152"/>
    <lineage>
        <taxon>Eukaryota</taxon>
        <taxon>Fungi</taxon>
        <taxon>Dikarya</taxon>
        <taxon>Basidiomycota</taxon>
        <taxon>Agaricomycotina</taxon>
        <taxon>Agaricomycetes</taxon>
        <taxon>Polyporales</taxon>
        <taxon>Phaeolaceae</taxon>
        <taxon>Wolfiporia</taxon>
    </lineage>
</organism>
<evidence type="ECO:0000313" key="2">
    <source>
        <dbReference type="EMBL" id="PCH34482.1"/>
    </source>
</evidence>
<gene>
    <name evidence="2" type="ORF">WOLCODRAFT_148527</name>
</gene>
<keyword evidence="3" id="KW-1185">Reference proteome</keyword>